<proteinExistence type="predicted"/>
<evidence type="ECO:0000256" key="1">
    <source>
        <dbReference type="ARBA" id="ARBA00012417"/>
    </source>
</evidence>
<dbReference type="Gene3D" id="1.10.150.810">
    <property type="match status" value="2"/>
</dbReference>
<dbReference type="InterPro" id="IPR036775">
    <property type="entry name" value="DNA_pol_Y-fam_lit_finger_sf"/>
</dbReference>
<dbReference type="FunFam" id="1.10.150.810:FF:000003">
    <property type="entry name" value="DNA polymerase kappa subunit"/>
    <property type="match status" value="1"/>
</dbReference>
<dbReference type="CDD" id="cd03586">
    <property type="entry name" value="PolY_Pol_IV_kappa"/>
    <property type="match status" value="1"/>
</dbReference>
<dbReference type="GO" id="GO:0008270">
    <property type="term" value="F:zinc ion binding"/>
    <property type="evidence" value="ECO:0007669"/>
    <property type="project" value="UniProtKB-KW"/>
</dbReference>
<evidence type="ECO:0000313" key="19">
    <source>
        <dbReference type="EMBL" id="KAH9528437.1"/>
    </source>
</evidence>
<dbReference type="Pfam" id="PF00817">
    <property type="entry name" value="IMS"/>
    <property type="match status" value="1"/>
</dbReference>
<keyword evidence="3" id="KW-0808">Transferase</keyword>
<dbReference type="FunFam" id="3.40.1170.60:FF:000012">
    <property type="entry name" value="Putative DNA-directed polymerase kappa"/>
    <property type="match status" value="1"/>
</dbReference>
<dbReference type="Pfam" id="PF11799">
    <property type="entry name" value="IMS_C"/>
    <property type="match status" value="1"/>
</dbReference>
<dbReference type="PANTHER" id="PTHR11076">
    <property type="entry name" value="DNA REPAIR POLYMERASE UMUC / TRANSFERASE FAMILY MEMBER"/>
    <property type="match status" value="1"/>
</dbReference>
<dbReference type="InterPro" id="IPR001126">
    <property type="entry name" value="UmuC"/>
</dbReference>
<dbReference type="Gene3D" id="3.40.1170.60">
    <property type="match status" value="1"/>
</dbReference>
<evidence type="ECO:0000259" key="18">
    <source>
        <dbReference type="PROSITE" id="PS50173"/>
    </source>
</evidence>
<dbReference type="InterPro" id="IPR050116">
    <property type="entry name" value="DNA_polymerase-Y"/>
</dbReference>
<evidence type="ECO:0000256" key="14">
    <source>
        <dbReference type="PROSITE-ProRule" id="PRU00042"/>
    </source>
</evidence>
<keyword evidence="20" id="KW-1185">Reference proteome</keyword>
<keyword evidence="8 14" id="KW-0863">Zinc-finger</keyword>
<accession>A0A922ICZ3</accession>
<feature type="region of interest" description="Disordered" evidence="16">
    <location>
        <begin position="549"/>
        <end position="606"/>
    </location>
</feature>
<dbReference type="EMBL" id="ASGP02000001">
    <property type="protein sequence ID" value="KAH9528437.1"/>
    <property type="molecule type" value="Genomic_DNA"/>
</dbReference>
<dbReference type="GO" id="GO:0005634">
    <property type="term" value="C:nucleus"/>
    <property type="evidence" value="ECO:0007669"/>
    <property type="project" value="TreeGrafter"/>
</dbReference>
<dbReference type="SMART" id="SM00734">
    <property type="entry name" value="ZnF_Rad18"/>
    <property type="match status" value="1"/>
</dbReference>
<dbReference type="AlphaFoldDB" id="A0A922ICZ3"/>
<feature type="region of interest" description="Disordered" evidence="16">
    <location>
        <begin position="487"/>
        <end position="508"/>
    </location>
</feature>
<evidence type="ECO:0000256" key="16">
    <source>
        <dbReference type="SAM" id="MobiDB-lite"/>
    </source>
</evidence>
<evidence type="ECO:0000256" key="3">
    <source>
        <dbReference type="ARBA" id="ARBA00022679"/>
    </source>
</evidence>
<protein>
    <recommendedName>
        <fullName evidence="2">DNA polymerase kappa</fullName>
        <ecNumber evidence="1">2.7.7.7</ecNumber>
    </recommendedName>
</protein>
<keyword evidence="11" id="KW-0239">DNA-directed DNA polymerase</keyword>
<keyword evidence="12" id="KW-0234">DNA repair</keyword>
<dbReference type="GO" id="GO:0042276">
    <property type="term" value="P:error-prone translesion synthesis"/>
    <property type="evidence" value="ECO:0007669"/>
    <property type="project" value="TreeGrafter"/>
</dbReference>
<evidence type="ECO:0000256" key="5">
    <source>
        <dbReference type="ARBA" id="ARBA00022705"/>
    </source>
</evidence>
<feature type="compositionally biased region" description="Polar residues" evidence="16">
    <location>
        <begin position="591"/>
        <end position="606"/>
    </location>
</feature>
<sequence length="731" mass="83283">MVDSMSTDSAKPEFINLNVHKAGLDGLDQQRINQIIQEASKGSNFYTFQQRRQKRINEQIEQLKKRANSITDVQRQQAMKKADMIIADLEQRRVLNKIIVHFDMDMFFAAVEIKKDPSLADVPMAVGSLSMISTSNYIARRFGVRSAMAGFIAKKLCPQLKLIKPNFKNYAAESEFVMNIIRQYDPNLRTFSLDEVFIDLTDFVFDGYSKKNNIPLEDLYCMDVLSDDIWQFTNEVVTEIRAKVHEESRLTVSAGIACNTLLAKVCTDINKPNGQFMVKGQREEIMDFVSQIQIRKFTGIGPVRDQILSAFNIVKPTDLFNERVLLSCLFGDIDYYLRVYLGIGSTHLSNNESVQQKSHSRERTVGEMSNFDDICHLLKDISHRLSNDLKNEQQICKTITLKLKKINFEMFIKCKTIDHYTDDEQIVFRVGKELLSQEMQKSPQNKYRLIGLKVSNLCNISNANDKVVLPSDQLTLSKFFQTSTKRKAIESEPDSTHSIDQIDDSSDSNFNENGELECNLCERTFTRITKFRYHRQFCRGNTGDSMYGLSSDSDDDDDCDGDGDGDYSYSNSDNNKDNDDESFVENDDNPYINNGELSSDTIGNKQDGNEAQFLKCPVCQSNTLFNTNEDLNRHIDICLNREVCIELTAIADKQKSDDSSSNMNIDSLVSPMKNIDSSASSHLCKSNKKKSNKKKRRTSTTGTDRTSSSSSSSIIQSANQTKIDHYYEWRK</sequence>
<feature type="compositionally biased region" description="Acidic residues" evidence="16">
    <location>
        <begin position="578"/>
        <end position="588"/>
    </location>
</feature>
<evidence type="ECO:0000256" key="13">
    <source>
        <dbReference type="ARBA" id="ARBA00049244"/>
    </source>
</evidence>
<dbReference type="InterPro" id="IPR013087">
    <property type="entry name" value="Znf_C2H2_type"/>
</dbReference>
<evidence type="ECO:0000256" key="2">
    <source>
        <dbReference type="ARBA" id="ARBA00016178"/>
    </source>
</evidence>
<evidence type="ECO:0000256" key="10">
    <source>
        <dbReference type="ARBA" id="ARBA00022842"/>
    </source>
</evidence>
<feature type="compositionally biased region" description="Low complexity" evidence="16">
    <location>
        <begin position="699"/>
        <end position="713"/>
    </location>
</feature>
<evidence type="ECO:0000256" key="9">
    <source>
        <dbReference type="ARBA" id="ARBA00022833"/>
    </source>
</evidence>
<keyword evidence="6" id="KW-0479">Metal-binding</keyword>
<comment type="catalytic activity">
    <reaction evidence="13">
        <text>DNA(n) + a 2'-deoxyribonucleoside 5'-triphosphate = DNA(n+1) + diphosphate</text>
        <dbReference type="Rhea" id="RHEA:22508"/>
        <dbReference type="Rhea" id="RHEA-COMP:17339"/>
        <dbReference type="Rhea" id="RHEA-COMP:17340"/>
        <dbReference type="ChEBI" id="CHEBI:33019"/>
        <dbReference type="ChEBI" id="CHEBI:61560"/>
        <dbReference type="ChEBI" id="CHEBI:173112"/>
        <dbReference type="EC" id="2.7.7.7"/>
    </reaction>
</comment>
<feature type="compositionally biased region" description="Acidic residues" evidence="16">
    <location>
        <begin position="552"/>
        <end position="565"/>
    </location>
</feature>
<reference evidence="19" key="2">
    <citation type="journal article" date="2022" name="Res Sq">
        <title>Comparative Genomics Reveals Insights into the Divergent Evolution of Astigmatic Mites and Household Pest Adaptations.</title>
        <authorList>
            <person name="Xiong Q."/>
            <person name="Wan A.T.-Y."/>
            <person name="Liu X.-Y."/>
            <person name="Fung C.S.-H."/>
            <person name="Xiao X."/>
            <person name="Malainual N."/>
            <person name="Hou J."/>
            <person name="Wang L."/>
            <person name="Wang M."/>
            <person name="Yang K."/>
            <person name="Cui Y."/>
            <person name="Leung E."/>
            <person name="Nong W."/>
            <person name="Shin S.-K."/>
            <person name="Au S."/>
            <person name="Jeong K.Y."/>
            <person name="Chew F.T."/>
            <person name="Hui J."/>
            <person name="Leung T.F."/>
            <person name="Tungtrongchitr A."/>
            <person name="Zhong N."/>
            <person name="Liu Z."/>
            <person name="Tsui S."/>
        </authorList>
    </citation>
    <scope>NUCLEOTIDE SEQUENCE</scope>
    <source>
        <strain evidence="19">Derf</strain>
        <tissue evidence="19">Whole organism</tissue>
    </source>
</reference>
<gene>
    <name evidence="19" type="ORF">DERF_002386</name>
</gene>
<dbReference type="EC" id="2.7.7.7" evidence="1"/>
<evidence type="ECO:0000256" key="6">
    <source>
        <dbReference type="ARBA" id="ARBA00022723"/>
    </source>
</evidence>
<dbReference type="PANTHER" id="PTHR11076:SF33">
    <property type="entry name" value="DNA POLYMERASE KAPPA"/>
    <property type="match status" value="1"/>
</dbReference>
<dbReference type="InterPro" id="IPR043502">
    <property type="entry name" value="DNA/RNA_pol_sf"/>
</dbReference>
<evidence type="ECO:0000256" key="7">
    <source>
        <dbReference type="ARBA" id="ARBA00022763"/>
    </source>
</evidence>
<keyword evidence="7" id="KW-0227">DNA damage</keyword>
<evidence type="ECO:0000256" key="12">
    <source>
        <dbReference type="ARBA" id="ARBA00023204"/>
    </source>
</evidence>
<dbReference type="FunFam" id="3.30.1490.100:FF:000004">
    <property type="entry name" value="DNA polymerase IV"/>
    <property type="match status" value="1"/>
</dbReference>
<name>A0A922ICZ3_DERFA</name>
<keyword evidence="10" id="KW-0460">Magnesium</keyword>
<dbReference type="GO" id="GO:0006260">
    <property type="term" value="P:DNA replication"/>
    <property type="evidence" value="ECO:0007669"/>
    <property type="project" value="UniProtKB-KW"/>
</dbReference>
<evidence type="ECO:0000313" key="20">
    <source>
        <dbReference type="Proteomes" id="UP000790347"/>
    </source>
</evidence>
<dbReference type="Gene3D" id="3.30.160.60">
    <property type="entry name" value="Classic Zinc Finger"/>
    <property type="match status" value="1"/>
</dbReference>
<keyword evidence="5" id="KW-0235">DNA replication</keyword>
<feature type="compositionally biased region" description="Basic residues" evidence="16">
    <location>
        <begin position="685"/>
        <end position="698"/>
    </location>
</feature>
<dbReference type="InterPro" id="IPR022880">
    <property type="entry name" value="DNApol_IV"/>
</dbReference>
<feature type="domain" description="C2H2-type" evidence="17">
    <location>
        <begin position="516"/>
        <end position="546"/>
    </location>
</feature>
<evidence type="ECO:0000256" key="8">
    <source>
        <dbReference type="ARBA" id="ARBA00022771"/>
    </source>
</evidence>
<keyword evidence="4" id="KW-0548">Nucleotidyltransferase</keyword>
<evidence type="ECO:0000256" key="15">
    <source>
        <dbReference type="SAM" id="Coils"/>
    </source>
</evidence>
<feature type="coiled-coil region" evidence="15">
    <location>
        <begin position="46"/>
        <end position="73"/>
    </location>
</feature>
<dbReference type="GO" id="GO:0003684">
    <property type="term" value="F:damaged DNA binding"/>
    <property type="evidence" value="ECO:0007669"/>
    <property type="project" value="InterPro"/>
</dbReference>
<keyword evidence="15" id="KW-0175">Coiled coil</keyword>
<keyword evidence="9" id="KW-0862">Zinc</keyword>
<reference evidence="19" key="1">
    <citation type="submission" date="2013-05" db="EMBL/GenBank/DDBJ databases">
        <authorList>
            <person name="Yim A.K.Y."/>
            <person name="Chan T.F."/>
            <person name="Ji K.M."/>
            <person name="Liu X.Y."/>
            <person name="Zhou J.W."/>
            <person name="Li R.Q."/>
            <person name="Yang K.Y."/>
            <person name="Li J."/>
            <person name="Li M."/>
            <person name="Law P.T.W."/>
            <person name="Wu Y.L."/>
            <person name="Cai Z.L."/>
            <person name="Qin H."/>
            <person name="Bao Y."/>
            <person name="Leung R.K.K."/>
            <person name="Ng P.K.S."/>
            <person name="Zou J."/>
            <person name="Zhong X.J."/>
            <person name="Ran P.X."/>
            <person name="Zhong N.S."/>
            <person name="Liu Z.G."/>
            <person name="Tsui S.K.W."/>
        </authorList>
    </citation>
    <scope>NUCLEOTIDE SEQUENCE</scope>
    <source>
        <strain evidence="19">Derf</strain>
        <tissue evidence="19">Whole organism</tissue>
    </source>
</reference>
<feature type="compositionally biased region" description="Basic and acidic residues" evidence="16">
    <location>
        <begin position="487"/>
        <end position="497"/>
    </location>
</feature>
<evidence type="ECO:0000256" key="4">
    <source>
        <dbReference type="ARBA" id="ARBA00022695"/>
    </source>
</evidence>
<dbReference type="GO" id="GO:0003887">
    <property type="term" value="F:DNA-directed DNA polymerase activity"/>
    <property type="evidence" value="ECO:0007669"/>
    <property type="project" value="UniProtKB-KW"/>
</dbReference>
<dbReference type="InterPro" id="IPR006642">
    <property type="entry name" value="Rad18_UBZ4"/>
</dbReference>
<dbReference type="Gene3D" id="3.30.1490.100">
    <property type="entry name" value="DNA polymerase, Y-family, little finger domain"/>
    <property type="match status" value="1"/>
</dbReference>
<dbReference type="PROSITE" id="PS50173">
    <property type="entry name" value="UMUC"/>
    <property type="match status" value="1"/>
</dbReference>
<feature type="region of interest" description="Disordered" evidence="16">
    <location>
        <begin position="676"/>
        <end position="718"/>
    </location>
</feature>
<dbReference type="InterPro" id="IPR017961">
    <property type="entry name" value="DNA_pol_Y-fam_little_finger"/>
</dbReference>
<dbReference type="GO" id="GO:0006281">
    <property type="term" value="P:DNA repair"/>
    <property type="evidence" value="ECO:0007669"/>
    <property type="project" value="UniProtKB-KW"/>
</dbReference>
<dbReference type="PROSITE" id="PS50157">
    <property type="entry name" value="ZINC_FINGER_C2H2_2"/>
    <property type="match status" value="1"/>
</dbReference>
<evidence type="ECO:0000259" key="17">
    <source>
        <dbReference type="PROSITE" id="PS50157"/>
    </source>
</evidence>
<feature type="domain" description="UmuC" evidence="18">
    <location>
        <begin position="99"/>
        <end position="301"/>
    </location>
</feature>
<evidence type="ECO:0000256" key="11">
    <source>
        <dbReference type="ARBA" id="ARBA00022932"/>
    </source>
</evidence>
<dbReference type="SUPFAM" id="SSF56672">
    <property type="entry name" value="DNA/RNA polymerases"/>
    <property type="match status" value="1"/>
</dbReference>
<dbReference type="InterPro" id="IPR043128">
    <property type="entry name" value="Rev_trsase/Diguanyl_cyclase"/>
</dbReference>
<dbReference type="Proteomes" id="UP000790347">
    <property type="component" value="Unassembled WGS sequence"/>
</dbReference>
<organism evidence="19 20">
    <name type="scientific">Dermatophagoides farinae</name>
    <name type="common">American house dust mite</name>
    <dbReference type="NCBI Taxonomy" id="6954"/>
    <lineage>
        <taxon>Eukaryota</taxon>
        <taxon>Metazoa</taxon>
        <taxon>Ecdysozoa</taxon>
        <taxon>Arthropoda</taxon>
        <taxon>Chelicerata</taxon>
        <taxon>Arachnida</taxon>
        <taxon>Acari</taxon>
        <taxon>Acariformes</taxon>
        <taxon>Sarcoptiformes</taxon>
        <taxon>Astigmata</taxon>
        <taxon>Psoroptidia</taxon>
        <taxon>Analgoidea</taxon>
        <taxon>Pyroglyphidae</taxon>
        <taxon>Dermatophagoidinae</taxon>
        <taxon>Dermatophagoides</taxon>
    </lineage>
</organism>
<dbReference type="Gene3D" id="3.30.70.270">
    <property type="match status" value="1"/>
</dbReference>
<comment type="caution">
    <text evidence="19">The sequence shown here is derived from an EMBL/GenBank/DDBJ whole genome shotgun (WGS) entry which is preliminary data.</text>
</comment>
<dbReference type="SUPFAM" id="SSF100879">
    <property type="entry name" value="Lesion bypass DNA polymerase (Y-family), little finger domain"/>
    <property type="match status" value="1"/>
</dbReference>